<dbReference type="AlphaFoldDB" id="A0A9D3N025"/>
<dbReference type="GO" id="GO:0005634">
    <property type="term" value="C:nucleus"/>
    <property type="evidence" value="ECO:0007669"/>
    <property type="project" value="UniProtKB-SubCell"/>
</dbReference>
<reference evidence="5" key="1">
    <citation type="submission" date="2021-01" db="EMBL/GenBank/DDBJ databases">
        <title>A chromosome-scale assembly of European eel, Anguilla anguilla.</title>
        <authorList>
            <person name="Henkel C."/>
            <person name="Jong-Raadsen S.A."/>
            <person name="Dufour S."/>
            <person name="Weltzien F.-A."/>
            <person name="Palstra A.P."/>
            <person name="Pelster B."/>
            <person name="Spaink H.P."/>
            <person name="Van Den Thillart G.E."/>
            <person name="Jansen H."/>
            <person name="Zahm M."/>
            <person name="Klopp C."/>
            <person name="Cedric C."/>
            <person name="Louis A."/>
            <person name="Berthelot C."/>
            <person name="Parey E."/>
            <person name="Roest Crollius H."/>
            <person name="Montfort J."/>
            <person name="Robinson-Rechavi M."/>
            <person name="Bucao C."/>
            <person name="Bouchez O."/>
            <person name="Gislard M."/>
            <person name="Lluch J."/>
            <person name="Milhes M."/>
            <person name="Lampietro C."/>
            <person name="Lopez Roques C."/>
            <person name="Donnadieu C."/>
            <person name="Braasch I."/>
            <person name="Desvignes T."/>
            <person name="Postlethwait J."/>
            <person name="Bobe J."/>
            <person name="Guiguen Y."/>
            <person name="Dirks R."/>
        </authorList>
    </citation>
    <scope>NUCLEOTIDE SEQUENCE</scope>
    <source>
        <strain evidence="5">Tag_6206</strain>
        <tissue evidence="5">Liver</tissue>
    </source>
</reference>
<keyword evidence="3" id="KW-0217">Developmental protein</keyword>
<organism evidence="5 6">
    <name type="scientific">Anguilla anguilla</name>
    <name type="common">European freshwater eel</name>
    <name type="synonym">Muraena anguilla</name>
    <dbReference type="NCBI Taxonomy" id="7936"/>
    <lineage>
        <taxon>Eukaryota</taxon>
        <taxon>Metazoa</taxon>
        <taxon>Chordata</taxon>
        <taxon>Craniata</taxon>
        <taxon>Vertebrata</taxon>
        <taxon>Euteleostomi</taxon>
        <taxon>Actinopterygii</taxon>
        <taxon>Neopterygii</taxon>
        <taxon>Teleostei</taxon>
        <taxon>Anguilliformes</taxon>
        <taxon>Anguillidae</taxon>
        <taxon>Anguilla</taxon>
    </lineage>
</organism>
<evidence type="ECO:0000313" key="5">
    <source>
        <dbReference type="EMBL" id="KAG5856881.1"/>
    </source>
</evidence>
<proteinExistence type="inferred from homology"/>
<evidence type="ECO:0000256" key="3">
    <source>
        <dbReference type="ARBA" id="ARBA00022473"/>
    </source>
</evidence>
<dbReference type="Proteomes" id="UP001044222">
    <property type="component" value="Unassembled WGS sequence"/>
</dbReference>
<evidence type="ECO:0008006" key="7">
    <source>
        <dbReference type="Google" id="ProtNLM"/>
    </source>
</evidence>
<name>A0A9D3N025_ANGAN</name>
<accession>A0A9D3N025</accession>
<dbReference type="PANTHER" id="PTHR16770:SF3">
    <property type="entry name" value="PROTEIN RIPPLY2"/>
    <property type="match status" value="1"/>
</dbReference>
<evidence type="ECO:0000256" key="2">
    <source>
        <dbReference type="ARBA" id="ARBA00006944"/>
    </source>
</evidence>
<comment type="caution">
    <text evidence="5">The sequence shown here is derived from an EMBL/GenBank/DDBJ whole genome shotgun (WGS) entry which is preliminary data.</text>
</comment>
<dbReference type="EMBL" id="JAFIRN010000001">
    <property type="protein sequence ID" value="KAG5856881.1"/>
    <property type="molecule type" value="Genomic_DNA"/>
</dbReference>
<sequence length="120" mass="13960">MDNCIVQTTFTSGNIMGYTTGRAETNRSRSLHLWRPWTVAAQKKPRTVSYKPYAKTDKHSKCDRTSHPVKLFWPKSKCYDYLYQDAETLLRNYPVQATICFYEDSSSDDDSDSEDEKDLN</sequence>
<dbReference type="GO" id="GO:0009880">
    <property type="term" value="P:embryonic pattern specification"/>
    <property type="evidence" value="ECO:0007669"/>
    <property type="project" value="TreeGrafter"/>
</dbReference>
<keyword evidence="4" id="KW-0539">Nucleus</keyword>
<protein>
    <recommendedName>
        <fullName evidence="7">Protein ripply2</fullName>
    </recommendedName>
</protein>
<keyword evidence="6" id="KW-1185">Reference proteome</keyword>
<dbReference type="OrthoDB" id="5978888at2759"/>
<gene>
    <name evidence="5" type="ORF">ANANG_G00012630</name>
</gene>
<evidence type="ECO:0000256" key="1">
    <source>
        <dbReference type="ARBA" id="ARBA00004123"/>
    </source>
</evidence>
<evidence type="ECO:0000313" key="6">
    <source>
        <dbReference type="Proteomes" id="UP001044222"/>
    </source>
</evidence>
<evidence type="ECO:0000256" key="4">
    <source>
        <dbReference type="ARBA" id="ARBA00023242"/>
    </source>
</evidence>
<dbReference type="PANTHER" id="PTHR16770">
    <property type="entry name" value="PROTEIN RIPPLY-LIKE"/>
    <property type="match status" value="1"/>
</dbReference>
<comment type="subcellular location">
    <subcellularLocation>
        <location evidence="1">Nucleus</location>
    </subcellularLocation>
</comment>
<comment type="similarity">
    <text evidence="2">Belongs to the ripply family.</text>
</comment>
<dbReference type="Pfam" id="PF14998">
    <property type="entry name" value="Ripply"/>
    <property type="match status" value="1"/>
</dbReference>
<dbReference type="OMA" id="WHDAPRT"/>
<dbReference type="InterPro" id="IPR028127">
    <property type="entry name" value="Ripply_fam"/>
</dbReference>
<dbReference type="GO" id="GO:0000122">
    <property type="term" value="P:negative regulation of transcription by RNA polymerase II"/>
    <property type="evidence" value="ECO:0007669"/>
    <property type="project" value="TreeGrafter"/>
</dbReference>